<proteinExistence type="inferred from homology"/>
<gene>
    <name evidence="5" type="ORF">OMED0929_LOCUS4603</name>
</gene>
<dbReference type="Pfam" id="PF09745">
    <property type="entry name" value="NSRP1_N"/>
    <property type="match status" value="1"/>
</dbReference>
<comment type="similarity">
    <text evidence="1">Belongs to the NSRP1 family.</text>
</comment>
<feature type="compositionally biased region" description="Low complexity" evidence="3">
    <location>
        <begin position="246"/>
        <end position="260"/>
    </location>
</feature>
<feature type="region of interest" description="Disordered" evidence="3">
    <location>
        <begin position="225"/>
        <end position="353"/>
    </location>
</feature>
<dbReference type="PANTHER" id="PTHR30060:SF0">
    <property type="entry name" value="COILED-COIL PROTEIN (DUF2040)-RELATED"/>
    <property type="match status" value="1"/>
</dbReference>
<feature type="compositionally biased region" description="Acidic residues" evidence="3">
    <location>
        <begin position="47"/>
        <end position="56"/>
    </location>
</feature>
<sequence>MSGAPTNADGSFAAAHLSYGLNLPKKKPAASTAHGGARKPTLAAFECDSEDDEDDGGGNGSANDAAAQRARANKEVKRQQEALLAKQRRDTEAEAARAAALNQDANAFEYDAVFDDIQKSRGQKVKALDEERVERKSRYIGDLIAKAEARKVESDISYERRLLKERLKDDHLYADKEKFVTAAYREKLKEDAKWLAKDKVKDAIEEEEDVTRRGDMTAFYSNLMNRNSAMGGDMAKDTRRAAPEPESTSKVSSEGVVEKSQFTSAAEREREFAERAKTNQGDTRDEPIPTDVTFIERQTKRPETNVDSKSPAVETASTSKQPDPLARRNTDDAVSDARQRYLERKRKAASSGQ</sequence>
<feature type="compositionally biased region" description="Basic and acidic residues" evidence="3">
    <location>
        <begin position="325"/>
        <end position="342"/>
    </location>
</feature>
<feature type="compositionally biased region" description="Basic and acidic residues" evidence="3">
    <location>
        <begin position="266"/>
        <end position="287"/>
    </location>
</feature>
<dbReference type="AlphaFoldDB" id="A0A6U0BJG1"/>
<evidence type="ECO:0000313" key="5">
    <source>
        <dbReference type="EMBL" id="CAD8583842.1"/>
    </source>
</evidence>
<accession>A0A6U0BJG1</accession>
<dbReference type="EMBL" id="HBEW01005487">
    <property type="protein sequence ID" value="CAD8583842.1"/>
    <property type="molecule type" value="Transcribed_RNA"/>
</dbReference>
<dbReference type="PANTHER" id="PTHR30060">
    <property type="entry name" value="INNER MEMBRANE PROTEIN"/>
    <property type="match status" value="1"/>
</dbReference>
<feature type="region of interest" description="Disordered" evidence="3">
    <location>
        <begin position="24"/>
        <end position="97"/>
    </location>
</feature>
<feature type="compositionally biased region" description="Basic and acidic residues" evidence="3">
    <location>
        <begin position="297"/>
        <end position="306"/>
    </location>
</feature>
<feature type="compositionally biased region" description="Basic residues" evidence="3">
    <location>
        <begin position="343"/>
        <end position="353"/>
    </location>
</feature>
<name>A0A6U0BJG1_9CHLO</name>
<evidence type="ECO:0000256" key="2">
    <source>
        <dbReference type="ARBA" id="ARBA00023054"/>
    </source>
</evidence>
<feature type="domain" description="Nuclear speckle splicing regulatory protein 1 N-terminal" evidence="4">
    <location>
        <begin position="95"/>
        <end position="212"/>
    </location>
</feature>
<evidence type="ECO:0000259" key="4">
    <source>
        <dbReference type="Pfam" id="PF09745"/>
    </source>
</evidence>
<feature type="compositionally biased region" description="Low complexity" evidence="3">
    <location>
        <begin position="61"/>
        <end position="70"/>
    </location>
</feature>
<keyword evidence="2" id="KW-0175">Coiled coil</keyword>
<protein>
    <recommendedName>
        <fullName evidence="4">Nuclear speckle splicing regulatory protein 1 N-terminal domain-containing protein</fullName>
    </recommendedName>
</protein>
<evidence type="ECO:0000256" key="3">
    <source>
        <dbReference type="SAM" id="MobiDB-lite"/>
    </source>
</evidence>
<dbReference type="GO" id="GO:0000381">
    <property type="term" value="P:regulation of alternative mRNA splicing, via spliceosome"/>
    <property type="evidence" value="ECO:0007669"/>
    <property type="project" value="InterPro"/>
</dbReference>
<dbReference type="InterPro" id="IPR018612">
    <property type="entry name" value="NSRP1_N"/>
</dbReference>
<feature type="compositionally biased region" description="Basic and acidic residues" evidence="3">
    <location>
        <begin position="234"/>
        <end position="243"/>
    </location>
</feature>
<organism evidence="5">
    <name type="scientific">Ostreococcus mediterraneus</name>
    <dbReference type="NCBI Taxonomy" id="1486918"/>
    <lineage>
        <taxon>Eukaryota</taxon>
        <taxon>Viridiplantae</taxon>
        <taxon>Chlorophyta</taxon>
        <taxon>Mamiellophyceae</taxon>
        <taxon>Mamiellales</taxon>
        <taxon>Bathycoccaceae</taxon>
        <taxon>Ostreococcus</taxon>
    </lineage>
</organism>
<evidence type="ECO:0000256" key="1">
    <source>
        <dbReference type="ARBA" id="ARBA00010126"/>
    </source>
</evidence>
<reference evidence="5" key="1">
    <citation type="submission" date="2021-01" db="EMBL/GenBank/DDBJ databases">
        <authorList>
            <person name="Corre E."/>
            <person name="Pelletier E."/>
            <person name="Niang G."/>
            <person name="Scheremetjew M."/>
            <person name="Finn R."/>
            <person name="Kale V."/>
            <person name="Holt S."/>
            <person name="Cochrane G."/>
            <person name="Meng A."/>
            <person name="Brown T."/>
            <person name="Cohen L."/>
        </authorList>
    </citation>
    <scope>NUCLEOTIDE SEQUENCE</scope>
    <source>
        <strain evidence="5">Clade-D-RCC2572</strain>
    </source>
</reference>